<dbReference type="GO" id="GO:0000049">
    <property type="term" value="F:tRNA binding"/>
    <property type="evidence" value="ECO:0007669"/>
    <property type="project" value="UniProtKB-UniRule"/>
</dbReference>
<dbReference type="GO" id="GO:0005737">
    <property type="term" value="C:cytoplasm"/>
    <property type="evidence" value="ECO:0007669"/>
    <property type="project" value="UniProtKB-SubCell"/>
</dbReference>
<feature type="binding site" evidence="15">
    <location>
        <position position="145"/>
    </location>
    <ligand>
        <name>Zn(2+)</name>
        <dbReference type="ChEBI" id="CHEBI:29105"/>
    </ligand>
</feature>
<evidence type="ECO:0000256" key="4">
    <source>
        <dbReference type="ARBA" id="ARBA00022490"/>
    </source>
</evidence>
<evidence type="ECO:0000256" key="15">
    <source>
        <dbReference type="HAMAP-Rule" id="MF_01228"/>
    </source>
</evidence>
<dbReference type="EMBL" id="PKTG01000107">
    <property type="protein sequence ID" value="PLX16741.1"/>
    <property type="molecule type" value="Genomic_DNA"/>
</dbReference>
<evidence type="ECO:0000256" key="14">
    <source>
        <dbReference type="ARBA" id="ARBA00047364"/>
    </source>
</evidence>
<gene>
    <name evidence="15" type="primary">metG</name>
    <name evidence="17" type="ORF">C0601_09700</name>
</gene>
<dbReference type="NCBIfam" id="NF008900">
    <property type="entry name" value="PRK12267.1"/>
    <property type="match status" value="1"/>
</dbReference>
<evidence type="ECO:0000256" key="13">
    <source>
        <dbReference type="ARBA" id="ARBA00023146"/>
    </source>
</evidence>
<keyword evidence="13 15" id="KW-0030">Aminoacyl-tRNA synthetase</keyword>
<evidence type="ECO:0000256" key="2">
    <source>
        <dbReference type="ARBA" id="ARBA00004496"/>
    </source>
</evidence>
<dbReference type="Gene3D" id="2.40.50.140">
    <property type="entry name" value="Nucleic acid-binding proteins"/>
    <property type="match status" value="1"/>
</dbReference>
<dbReference type="InterPro" id="IPR033911">
    <property type="entry name" value="MetRS_core"/>
</dbReference>
<dbReference type="Pfam" id="PF01588">
    <property type="entry name" value="tRNA_bind"/>
    <property type="match status" value="1"/>
</dbReference>
<evidence type="ECO:0000256" key="7">
    <source>
        <dbReference type="ARBA" id="ARBA00022723"/>
    </source>
</evidence>
<keyword evidence="9 15" id="KW-0862">Zinc</keyword>
<evidence type="ECO:0000313" key="17">
    <source>
        <dbReference type="EMBL" id="PLX16741.1"/>
    </source>
</evidence>
<dbReference type="InterPro" id="IPR014729">
    <property type="entry name" value="Rossmann-like_a/b/a_fold"/>
</dbReference>
<evidence type="ECO:0000313" key="18">
    <source>
        <dbReference type="Proteomes" id="UP000234857"/>
    </source>
</evidence>
<keyword evidence="5 15" id="KW-0820">tRNA-binding</keyword>
<dbReference type="PRINTS" id="PR01041">
    <property type="entry name" value="TRNASYNTHMET"/>
</dbReference>
<dbReference type="Pfam" id="PF09334">
    <property type="entry name" value="tRNA-synt_1g"/>
    <property type="match status" value="1"/>
</dbReference>
<dbReference type="FunFam" id="2.40.50.140:FF:000042">
    <property type="entry name" value="Methionine--tRNA ligase"/>
    <property type="match status" value="1"/>
</dbReference>
<comment type="caution">
    <text evidence="17">The sequence shown here is derived from an EMBL/GenBank/DDBJ whole genome shotgun (WGS) entry which is preliminary data.</text>
</comment>
<dbReference type="Proteomes" id="UP000234857">
    <property type="component" value="Unassembled WGS sequence"/>
</dbReference>
<dbReference type="GO" id="GO:0006431">
    <property type="term" value="P:methionyl-tRNA aminoacylation"/>
    <property type="evidence" value="ECO:0007669"/>
    <property type="project" value="UniProtKB-UniRule"/>
</dbReference>
<evidence type="ECO:0000256" key="1">
    <source>
        <dbReference type="ARBA" id="ARBA00003314"/>
    </source>
</evidence>
<feature type="binding site" evidence="15">
    <location>
        <position position="131"/>
    </location>
    <ligand>
        <name>Zn(2+)</name>
        <dbReference type="ChEBI" id="CHEBI:29105"/>
    </ligand>
</feature>
<dbReference type="InterPro" id="IPR015413">
    <property type="entry name" value="Methionyl/Leucyl_tRNA_Synth"/>
</dbReference>
<dbReference type="Gene3D" id="3.40.50.620">
    <property type="entry name" value="HUPs"/>
    <property type="match status" value="1"/>
</dbReference>
<evidence type="ECO:0000256" key="8">
    <source>
        <dbReference type="ARBA" id="ARBA00022741"/>
    </source>
</evidence>
<evidence type="ECO:0000256" key="6">
    <source>
        <dbReference type="ARBA" id="ARBA00022598"/>
    </source>
</evidence>
<dbReference type="InterPro" id="IPR004495">
    <property type="entry name" value="Met-tRNA-synth_bsu_C"/>
</dbReference>
<dbReference type="Pfam" id="PF01406">
    <property type="entry name" value="tRNA-synt_1e"/>
    <property type="match status" value="1"/>
</dbReference>
<proteinExistence type="inferred from homology"/>
<dbReference type="GO" id="GO:0046872">
    <property type="term" value="F:metal ion binding"/>
    <property type="evidence" value="ECO:0007669"/>
    <property type="project" value="UniProtKB-KW"/>
</dbReference>
<comment type="subcellular location">
    <subcellularLocation>
        <location evidence="2 15">Cytoplasm</location>
    </subcellularLocation>
</comment>
<keyword evidence="12 15" id="KW-0648">Protein biosynthesis</keyword>
<dbReference type="HAMAP" id="MF_01228">
    <property type="entry name" value="Met_tRNA_synth_type2"/>
    <property type="match status" value="1"/>
</dbReference>
<dbReference type="CDD" id="cd00814">
    <property type="entry name" value="MetRS_core"/>
    <property type="match status" value="1"/>
</dbReference>
<dbReference type="Pfam" id="PF19303">
    <property type="entry name" value="Anticodon_3"/>
    <property type="match status" value="1"/>
</dbReference>
<evidence type="ECO:0000256" key="11">
    <source>
        <dbReference type="ARBA" id="ARBA00022884"/>
    </source>
</evidence>
<dbReference type="SUPFAM" id="SSF52374">
    <property type="entry name" value="Nucleotidylyl transferase"/>
    <property type="match status" value="1"/>
</dbReference>
<dbReference type="PROSITE" id="PS50886">
    <property type="entry name" value="TRBD"/>
    <property type="match status" value="1"/>
</dbReference>
<dbReference type="Gene3D" id="1.10.730.10">
    <property type="entry name" value="Isoleucyl-tRNA Synthetase, Domain 1"/>
    <property type="match status" value="1"/>
</dbReference>
<dbReference type="InterPro" id="IPR002547">
    <property type="entry name" value="tRNA-bd_dom"/>
</dbReference>
<comment type="function">
    <text evidence="1 15">Is required not only for elongation of protein synthesis but also for the initiation of all mRNA translation through initiator tRNA(fMet) aminoacylation.</text>
</comment>
<dbReference type="EC" id="6.1.1.10" evidence="15"/>
<dbReference type="PANTHER" id="PTHR43326:SF1">
    <property type="entry name" value="METHIONINE--TRNA LIGASE, MITOCHONDRIAL"/>
    <property type="match status" value="1"/>
</dbReference>
<dbReference type="GO" id="GO:0005524">
    <property type="term" value="F:ATP binding"/>
    <property type="evidence" value="ECO:0007669"/>
    <property type="project" value="UniProtKB-UniRule"/>
</dbReference>
<reference evidence="17 18" key="1">
    <citation type="submission" date="2017-11" db="EMBL/GenBank/DDBJ databases">
        <title>Genome-resolved metagenomics identifies genetic mobility, metabolic interactions, and unexpected diversity in perchlorate-reducing communities.</title>
        <authorList>
            <person name="Barnum T.P."/>
            <person name="Figueroa I.A."/>
            <person name="Carlstrom C.I."/>
            <person name="Lucas L.N."/>
            <person name="Engelbrektson A.L."/>
            <person name="Coates J.D."/>
        </authorList>
    </citation>
    <scope>NUCLEOTIDE SEQUENCE [LARGE SCALE GENOMIC DNA]</scope>
    <source>
        <strain evidence="17">BM706</strain>
    </source>
</reference>
<keyword evidence="11 15" id="KW-0694">RNA-binding</keyword>
<dbReference type="CDD" id="cd07957">
    <property type="entry name" value="Anticodon_Ia_Met"/>
    <property type="match status" value="1"/>
</dbReference>
<evidence type="ECO:0000256" key="3">
    <source>
        <dbReference type="ARBA" id="ARBA00011738"/>
    </source>
</evidence>
<dbReference type="InterPro" id="IPR023457">
    <property type="entry name" value="Met-tRNA_synth_2"/>
</dbReference>
<dbReference type="NCBIfam" id="TIGR00398">
    <property type="entry name" value="metG"/>
    <property type="match status" value="1"/>
</dbReference>
<comment type="caution">
    <text evidence="15">Lacks conserved residue(s) required for the propagation of feature annotation.</text>
</comment>
<evidence type="ECO:0000256" key="9">
    <source>
        <dbReference type="ARBA" id="ARBA00022833"/>
    </source>
</evidence>
<keyword evidence="6 15" id="KW-0436">Ligase</keyword>
<feature type="domain" description="TRNA-binding" evidence="16">
    <location>
        <begin position="534"/>
        <end position="634"/>
    </location>
</feature>
<evidence type="ECO:0000256" key="10">
    <source>
        <dbReference type="ARBA" id="ARBA00022840"/>
    </source>
</evidence>
<dbReference type="GO" id="GO:0004825">
    <property type="term" value="F:methionine-tRNA ligase activity"/>
    <property type="evidence" value="ECO:0007669"/>
    <property type="project" value="UniProtKB-UniRule"/>
</dbReference>
<feature type="short sequence motif" description="'HIGH' region" evidence="15">
    <location>
        <begin position="13"/>
        <end position="23"/>
    </location>
</feature>
<comment type="similarity">
    <text evidence="15">Belongs to the class-I aminoacyl-tRNA synthetase family. MetG type 2A subfamily.</text>
</comment>
<feature type="binding site" evidence="15">
    <location>
        <position position="148"/>
    </location>
    <ligand>
        <name>Zn(2+)</name>
        <dbReference type="ChEBI" id="CHEBI:29105"/>
    </ligand>
</feature>
<keyword evidence="8 15" id="KW-0547">Nucleotide-binding</keyword>
<name>A0A2N5ZDJ4_MUIH1</name>
<dbReference type="InterPro" id="IPR032678">
    <property type="entry name" value="tRNA-synt_1_cat_dom"/>
</dbReference>
<keyword evidence="4 15" id="KW-0963">Cytoplasm</keyword>
<feature type="binding site" evidence="15">
    <location>
        <position position="128"/>
    </location>
    <ligand>
        <name>Zn(2+)</name>
        <dbReference type="ChEBI" id="CHEBI:29105"/>
    </ligand>
</feature>
<keyword evidence="10 15" id="KW-0067">ATP-binding</keyword>
<dbReference type="Gene3D" id="2.170.220.10">
    <property type="match status" value="1"/>
</dbReference>
<evidence type="ECO:0000259" key="16">
    <source>
        <dbReference type="PROSITE" id="PS50886"/>
    </source>
</evidence>
<dbReference type="SUPFAM" id="SSF47323">
    <property type="entry name" value="Anticodon-binding domain of a subclass of class I aminoacyl-tRNA synthetases"/>
    <property type="match status" value="1"/>
</dbReference>
<comment type="catalytic activity">
    <reaction evidence="14 15">
        <text>tRNA(Met) + L-methionine + ATP = L-methionyl-tRNA(Met) + AMP + diphosphate</text>
        <dbReference type="Rhea" id="RHEA:13481"/>
        <dbReference type="Rhea" id="RHEA-COMP:9667"/>
        <dbReference type="Rhea" id="RHEA-COMP:9698"/>
        <dbReference type="ChEBI" id="CHEBI:30616"/>
        <dbReference type="ChEBI" id="CHEBI:33019"/>
        <dbReference type="ChEBI" id="CHEBI:57844"/>
        <dbReference type="ChEBI" id="CHEBI:78442"/>
        <dbReference type="ChEBI" id="CHEBI:78530"/>
        <dbReference type="ChEBI" id="CHEBI:456215"/>
        <dbReference type="EC" id="6.1.1.10"/>
    </reaction>
</comment>
<comment type="cofactor">
    <cofactor evidence="15">
        <name>Zn(2+)</name>
        <dbReference type="ChEBI" id="CHEBI:29105"/>
    </cofactor>
    <text evidence="15">Binds 1 zinc ion per subunit.</text>
</comment>
<dbReference type="InterPro" id="IPR014758">
    <property type="entry name" value="Met-tRNA_synth"/>
</dbReference>
<dbReference type="InterPro" id="IPR009080">
    <property type="entry name" value="tRNAsynth_Ia_anticodon-bd"/>
</dbReference>
<sequence length="634" mass="72956">MEKRPFYITTAIDYVNSVPHIGHALEKIGADVIARYKRLDGFDVRFTIGTDEHGSKIEREAQKQGITPNELVDKNAKAFKEAWERLNIKYDDFIRTTEQRHEDVVKAMFSKIFDNGYIYKSAYSGLYCVGCETFLKEKDLVDGKCPNHGTVPEKMEEENYFFALSKFEEPLKKMYEEFPDKMVPEFRKNEILNILEGGLEDVSVSRGSLNWGVRLPNDEEHVVWVWFDALINYISSIKYSTNQEFFEKYWENSLHIIGKDITRLHCIIWPAMLMAADIPVFTKVLAHGFVNMKGEKMSKSLGNVLDPMDIADKYGADPLRYYMMSEVGMIRDGDFSWELFIKRYNSDLANDLGNLLHRTKNMVKKYLGGELDCKDCSSDKKIIENTKIKTDEYIDSMNDYDIATATSKAIDIVKYANWYIDNSAPWTSFKEGNLAQVNNILYNVLESLRIATLLLYPIIPQTSEKIFDEMGIVDKPEELELNKAKAWGGYSSKKTLVVGKPIFPRIEIKKEEENKTTDTKKENIKDDNLIEFSDFEKVQMKVAEIIEAKKHPKADRLLLVKVKVGQEERQVVAGIADYYKPEELSGKRVAMVCNLKPVKLRGELSEGMLLAVKDKKELSLVTFDREVRPGRKLS</sequence>
<dbReference type="PANTHER" id="PTHR43326">
    <property type="entry name" value="METHIONYL-TRNA SYNTHETASE"/>
    <property type="match status" value="1"/>
</dbReference>
<dbReference type="AlphaFoldDB" id="A0A2N5ZDJ4"/>
<dbReference type="FunFam" id="2.170.220.10:FF:000002">
    <property type="entry name" value="Methionine--tRNA ligase"/>
    <property type="match status" value="1"/>
</dbReference>
<evidence type="ECO:0000256" key="5">
    <source>
        <dbReference type="ARBA" id="ARBA00022555"/>
    </source>
</evidence>
<dbReference type="InterPro" id="IPR041872">
    <property type="entry name" value="Anticodon_Met"/>
</dbReference>
<comment type="subunit">
    <text evidence="3 15">Homodimer.</text>
</comment>
<keyword evidence="7 15" id="KW-0479">Metal-binding</keyword>
<dbReference type="NCBIfam" id="TIGR00399">
    <property type="entry name" value="metG_C_term"/>
    <property type="match status" value="1"/>
</dbReference>
<dbReference type="InterPro" id="IPR012340">
    <property type="entry name" value="NA-bd_OB-fold"/>
</dbReference>
<dbReference type="CDD" id="cd02800">
    <property type="entry name" value="tRNA_bind_EcMetRS_like"/>
    <property type="match status" value="1"/>
</dbReference>
<accession>A0A2N5ZDJ4</accession>
<evidence type="ECO:0000256" key="12">
    <source>
        <dbReference type="ARBA" id="ARBA00022917"/>
    </source>
</evidence>
<dbReference type="SUPFAM" id="SSF50249">
    <property type="entry name" value="Nucleic acid-binding proteins"/>
    <property type="match status" value="1"/>
</dbReference>
<protein>
    <recommendedName>
        <fullName evidence="15">Methionine--tRNA ligase</fullName>
        <ecNumber evidence="15">6.1.1.10</ecNumber>
    </recommendedName>
    <alternativeName>
        <fullName evidence="15">Methionyl-tRNA synthetase</fullName>
        <shortName evidence="15">MetRS</shortName>
    </alternativeName>
</protein>
<organism evidence="17 18">
    <name type="scientific">Muiribacterium halophilum</name>
    <dbReference type="NCBI Taxonomy" id="2053465"/>
    <lineage>
        <taxon>Bacteria</taxon>
        <taxon>Candidatus Muiribacteriota</taxon>
        <taxon>Candidatus Muiribacteriia</taxon>
        <taxon>Candidatus Muiribacteriales</taxon>
        <taxon>Candidatus Muiribacteriaceae</taxon>
        <taxon>Candidatus Muiribacterium</taxon>
    </lineage>
</organism>
<feature type="short sequence motif" description="'KMSKS' region" evidence="15">
    <location>
        <begin position="296"/>
        <end position="300"/>
    </location>
</feature>